<accession>A0AAV4D6G2</accession>
<name>A0AAV4D6G2_9GAST</name>
<organism evidence="1 2">
    <name type="scientific">Plakobranchus ocellatus</name>
    <dbReference type="NCBI Taxonomy" id="259542"/>
    <lineage>
        <taxon>Eukaryota</taxon>
        <taxon>Metazoa</taxon>
        <taxon>Spiralia</taxon>
        <taxon>Lophotrochozoa</taxon>
        <taxon>Mollusca</taxon>
        <taxon>Gastropoda</taxon>
        <taxon>Heterobranchia</taxon>
        <taxon>Euthyneura</taxon>
        <taxon>Panpulmonata</taxon>
        <taxon>Sacoglossa</taxon>
        <taxon>Placobranchoidea</taxon>
        <taxon>Plakobranchidae</taxon>
        <taxon>Plakobranchus</taxon>
    </lineage>
</organism>
<evidence type="ECO:0000313" key="1">
    <source>
        <dbReference type="EMBL" id="GFO39636.1"/>
    </source>
</evidence>
<proteinExistence type="predicted"/>
<dbReference type="Proteomes" id="UP000735302">
    <property type="component" value="Unassembled WGS sequence"/>
</dbReference>
<keyword evidence="2" id="KW-1185">Reference proteome</keyword>
<reference evidence="1 2" key="1">
    <citation type="journal article" date="2021" name="Elife">
        <title>Chloroplast acquisition without the gene transfer in kleptoplastic sea slugs, Plakobranchus ocellatus.</title>
        <authorList>
            <person name="Maeda T."/>
            <person name="Takahashi S."/>
            <person name="Yoshida T."/>
            <person name="Shimamura S."/>
            <person name="Takaki Y."/>
            <person name="Nagai Y."/>
            <person name="Toyoda A."/>
            <person name="Suzuki Y."/>
            <person name="Arimoto A."/>
            <person name="Ishii H."/>
            <person name="Satoh N."/>
            <person name="Nishiyama T."/>
            <person name="Hasebe M."/>
            <person name="Maruyama T."/>
            <person name="Minagawa J."/>
            <person name="Obokata J."/>
            <person name="Shigenobu S."/>
        </authorList>
    </citation>
    <scope>NUCLEOTIDE SEQUENCE [LARGE SCALE GENOMIC DNA]</scope>
</reference>
<protein>
    <submittedName>
        <fullName evidence="1">Uncharacterized protein</fullName>
    </submittedName>
</protein>
<dbReference type="EMBL" id="BLXT01007504">
    <property type="protein sequence ID" value="GFO39636.1"/>
    <property type="molecule type" value="Genomic_DNA"/>
</dbReference>
<evidence type="ECO:0000313" key="2">
    <source>
        <dbReference type="Proteomes" id="UP000735302"/>
    </source>
</evidence>
<gene>
    <name evidence="1" type="ORF">PoB_006614100</name>
</gene>
<dbReference type="AlphaFoldDB" id="A0AAV4D6G2"/>
<comment type="caution">
    <text evidence="1">The sequence shown here is derived from an EMBL/GenBank/DDBJ whole genome shotgun (WGS) entry which is preliminary data.</text>
</comment>
<sequence>MAGICATILSHASCGPITILTQSVLAMDNKPPLYLGMLRLTVQLCLCPVDLTKLRLSGSSGSAESGAYTDTLLSPDLDDYTLVGAVGGGSAGGGGGGTALLGGFCCASFPLAGGLARTTKRL</sequence>